<keyword evidence="2 4" id="KW-0238">DNA-binding</keyword>
<dbReference type="PANTHER" id="PTHR30055">
    <property type="entry name" value="HTH-TYPE TRANSCRIPTIONAL REGULATOR RUTR"/>
    <property type="match status" value="1"/>
</dbReference>
<dbReference type="Proteomes" id="UP000036356">
    <property type="component" value="Unassembled WGS sequence"/>
</dbReference>
<dbReference type="RefSeq" id="WP_152671463.1">
    <property type="nucleotide sequence ID" value="NZ_LDZY01000025.1"/>
</dbReference>
<dbReference type="InterPro" id="IPR036271">
    <property type="entry name" value="Tet_transcr_reg_TetR-rel_C_sf"/>
</dbReference>
<dbReference type="InterPro" id="IPR041478">
    <property type="entry name" value="TetR_C_27"/>
</dbReference>
<dbReference type="SUPFAM" id="SSF46689">
    <property type="entry name" value="Homeodomain-like"/>
    <property type="match status" value="1"/>
</dbReference>
<evidence type="ECO:0000256" key="1">
    <source>
        <dbReference type="ARBA" id="ARBA00023015"/>
    </source>
</evidence>
<dbReference type="AlphaFoldDB" id="A0A0J1FK12"/>
<evidence type="ECO:0000256" key="2">
    <source>
        <dbReference type="ARBA" id="ARBA00023125"/>
    </source>
</evidence>
<sequence>MTLDKISLDKEIILNATEEVIRRFGPDKANITDVAKSLKVSHAAIYRYYNGKAALWNAVTERWLANLHAPSKSILKEDSPADIKLFHLLEDFAEAKRRSAINDPEMFANYIKLAQNSMQVIEKGIEDGINQIQEVIEQGITEGIFFIEFPYQAARSVYLATSVFIHPNSFADPERKQNIESVINLLIRGLKNPQN</sequence>
<dbReference type="Pfam" id="PF17935">
    <property type="entry name" value="TetR_C_27"/>
    <property type="match status" value="1"/>
</dbReference>
<dbReference type="SUPFAM" id="SSF48498">
    <property type="entry name" value="Tetracyclin repressor-like, C-terminal domain"/>
    <property type="match status" value="1"/>
</dbReference>
<evidence type="ECO:0000256" key="4">
    <source>
        <dbReference type="PROSITE-ProRule" id="PRU00335"/>
    </source>
</evidence>
<dbReference type="PATRIC" id="fig|476652.3.peg.4533"/>
<protein>
    <submittedName>
        <fullName evidence="6">Bacterial regulatory protein, tetR family</fullName>
    </submittedName>
</protein>
<reference evidence="6 7" key="1">
    <citation type="submission" date="2015-06" db="EMBL/GenBank/DDBJ databases">
        <title>Draft genome of the moderately acidophilic sulfate reducer Candidatus Desulfosporosinus acididurans strain M1.</title>
        <authorList>
            <person name="Poehlein A."/>
            <person name="Petzsch P."/>
            <person name="Johnson B.D."/>
            <person name="Schloemann M."/>
            <person name="Daniel R."/>
            <person name="Muehling M."/>
        </authorList>
    </citation>
    <scope>NUCLEOTIDE SEQUENCE [LARGE SCALE GENOMIC DNA]</scope>
    <source>
        <strain evidence="6 7">M1</strain>
    </source>
</reference>
<dbReference type="GO" id="GO:0003700">
    <property type="term" value="F:DNA-binding transcription factor activity"/>
    <property type="evidence" value="ECO:0007669"/>
    <property type="project" value="TreeGrafter"/>
</dbReference>
<dbReference type="PANTHER" id="PTHR30055:SF151">
    <property type="entry name" value="TRANSCRIPTIONAL REGULATORY PROTEIN"/>
    <property type="match status" value="1"/>
</dbReference>
<keyword evidence="3" id="KW-0804">Transcription</keyword>
<keyword evidence="1" id="KW-0805">Transcription regulation</keyword>
<dbReference type="PROSITE" id="PS50977">
    <property type="entry name" value="HTH_TETR_2"/>
    <property type="match status" value="1"/>
</dbReference>
<dbReference type="GO" id="GO:0000976">
    <property type="term" value="F:transcription cis-regulatory region binding"/>
    <property type="evidence" value="ECO:0007669"/>
    <property type="project" value="TreeGrafter"/>
</dbReference>
<name>A0A0J1FK12_9FIRM</name>
<feature type="domain" description="HTH tetR-type" evidence="5">
    <location>
        <begin position="7"/>
        <end position="67"/>
    </location>
</feature>
<keyword evidence="7" id="KW-1185">Reference proteome</keyword>
<dbReference type="Gene3D" id="1.10.357.10">
    <property type="entry name" value="Tetracycline Repressor, domain 2"/>
    <property type="match status" value="1"/>
</dbReference>
<dbReference type="InterPro" id="IPR009057">
    <property type="entry name" value="Homeodomain-like_sf"/>
</dbReference>
<dbReference type="EMBL" id="LDZY01000025">
    <property type="protein sequence ID" value="KLU63790.1"/>
    <property type="molecule type" value="Genomic_DNA"/>
</dbReference>
<evidence type="ECO:0000259" key="5">
    <source>
        <dbReference type="PROSITE" id="PS50977"/>
    </source>
</evidence>
<evidence type="ECO:0000313" key="7">
    <source>
        <dbReference type="Proteomes" id="UP000036356"/>
    </source>
</evidence>
<dbReference type="STRING" id="476652.DEAC_c42820"/>
<dbReference type="InterPro" id="IPR050109">
    <property type="entry name" value="HTH-type_TetR-like_transc_reg"/>
</dbReference>
<feature type="DNA-binding region" description="H-T-H motif" evidence="4">
    <location>
        <begin position="30"/>
        <end position="49"/>
    </location>
</feature>
<organism evidence="6 7">
    <name type="scientific">Desulfosporosinus acididurans</name>
    <dbReference type="NCBI Taxonomy" id="476652"/>
    <lineage>
        <taxon>Bacteria</taxon>
        <taxon>Bacillati</taxon>
        <taxon>Bacillota</taxon>
        <taxon>Clostridia</taxon>
        <taxon>Eubacteriales</taxon>
        <taxon>Desulfitobacteriaceae</taxon>
        <taxon>Desulfosporosinus</taxon>
    </lineage>
</organism>
<comment type="caution">
    <text evidence="6">The sequence shown here is derived from an EMBL/GenBank/DDBJ whole genome shotgun (WGS) entry which is preliminary data.</text>
</comment>
<proteinExistence type="predicted"/>
<evidence type="ECO:0000256" key="3">
    <source>
        <dbReference type="ARBA" id="ARBA00023163"/>
    </source>
</evidence>
<evidence type="ECO:0000313" key="6">
    <source>
        <dbReference type="EMBL" id="KLU63790.1"/>
    </source>
</evidence>
<dbReference type="Pfam" id="PF00440">
    <property type="entry name" value="TetR_N"/>
    <property type="match status" value="1"/>
</dbReference>
<accession>A0A0J1FK12</accession>
<gene>
    <name evidence="6" type="ORF">DEAC_c42820</name>
</gene>
<dbReference type="InterPro" id="IPR001647">
    <property type="entry name" value="HTH_TetR"/>
</dbReference>